<feature type="non-terminal residue" evidence="2">
    <location>
        <position position="187"/>
    </location>
</feature>
<comment type="caution">
    <text evidence="2">The sequence shown here is derived from an EMBL/GenBank/DDBJ whole genome shotgun (WGS) entry which is preliminary data.</text>
</comment>
<keyword evidence="1" id="KW-1133">Transmembrane helix</keyword>
<dbReference type="AlphaFoldDB" id="W7TCV3"/>
<dbReference type="EMBL" id="AZIL01001093">
    <property type="protein sequence ID" value="EWM24850.1"/>
    <property type="molecule type" value="Genomic_DNA"/>
</dbReference>
<gene>
    <name evidence="2" type="ORF">Naga_100882g3</name>
</gene>
<keyword evidence="1" id="KW-0472">Membrane</keyword>
<evidence type="ECO:0000256" key="1">
    <source>
        <dbReference type="SAM" id="Phobius"/>
    </source>
</evidence>
<accession>W7TCV3</accession>
<sequence length="187" mass="20844">MPGPVPPQGEDESEKAMETAALLTAAAAEQWEASLARLKNEINRCDIETKTFLAPILKHPSAQQVLVSFLSDPSKSFQDWIWEPRAHEVLNRFRSSLSQQTSQGTVELFFPPHRRPPPPSSLYLVPHIPPLYLSGCFIVHLFSHALILWRKLSYSVVSVLYPFLSAALAFPPSIPPPLLPSFPPSLL</sequence>
<organism evidence="2 3">
    <name type="scientific">Nannochloropsis gaditana</name>
    <dbReference type="NCBI Taxonomy" id="72520"/>
    <lineage>
        <taxon>Eukaryota</taxon>
        <taxon>Sar</taxon>
        <taxon>Stramenopiles</taxon>
        <taxon>Ochrophyta</taxon>
        <taxon>Eustigmatophyceae</taxon>
        <taxon>Eustigmatales</taxon>
        <taxon>Monodopsidaceae</taxon>
        <taxon>Nannochloropsis</taxon>
    </lineage>
</organism>
<reference evidence="2 3" key="1">
    <citation type="journal article" date="2014" name="Mol. Plant">
        <title>Chromosome Scale Genome Assembly and Transcriptome Profiling of Nannochloropsis gaditana in Nitrogen Depletion.</title>
        <authorList>
            <person name="Corteggiani Carpinelli E."/>
            <person name="Telatin A."/>
            <person name="Vitulo N."/>
            <person name="Forcato C."/>
            <person name="D'Angelo M."/>
            <person name="Schiavon R."/>
            <person name="Vezzi A."/>
            <person name="Giacometti G.M."/>
            <person name="Morosinotto T."/>
            <person name="Valle G."/>
        </authorList>
    </citation>
    <scope>NUCLEOTIDE SEQUENCE [LARGE SCALE GENOMIC DNA]</scope>
    <source>
        <strain evidence="2 3">B-31</strain>
    </source>
</reference>
<name>W7TCV3_9STRA</name>
<dbReference type="OrthoDB" id="64332at2759"/>
<evidence type="ECO:0000313" key="2">
    <source>
        <dbReference type="EMBL" id="EWM24850.1"/>
    </source>
</evidence>
<keyword evidence="3" id="KW-1185">Reference proteome</keyword>
<dbReference type="Proteomes" id="UP000019335">
    <property type="component" value="Chromosome 12"/>
</dbReference>
<feature type="transmembrane region" description="Helical" evidence="1">
    <location>
        <begin position="131"/>
        <end position="149"/>
    </location>
</feature>
<feature type="transmembrane region" description="Helical" evidence="1">
    <location>
        <begin position="156"/>
        <end position="174"/>
    </location>
</feature>
<evidence type="ECO:0000313" key="3">
    <source>
        <dbReference type="Proteomes" id="UP000019335"/>
    </source>
</evidence>
<proteinExistence type="predicted"/>
<protein>
    <submittedName>
        <fullName evidence="2">Uncharacterized protein</fullName>
    </submittedName>
</protein>
<keyword evidence="1" id="KW-0812">Transmembrane</keyword>